<evidence type="ECO:0000313" key="2">
    <source>
        <dbReference type="EMBL" id="GAA4383840.1"/>
    </source>
</evidence>
<accession>A0ABP8J331</accession>
<keyword evidence="1" id="KW-1133">Transmembrane helix</keyword>
<proteinExistence type="predicted"/>
<gene>
    <name evidence="2" type="ORF">GCM10023147_03610</name>
</gene>
<dbReference type="EMBL" id="BAABFR010000003">
    <property type="protein sequence ID" value="GAA4383840.1"/>
    <property type="molecule type" value="Genomic_DNA"/>
</dbReference>
<evidence type="ECO:0000313" key="3">
    <source>
        <dbReference type="Proteomes" id="UP001500635"/>
    </source>
</evidence>
<protein>
    <submittedName>
        <fullName evidence="2">Uncharacterized protein</fullName>
    </submittedName>
</protein>
<dbReference type="Proteomes" id="UP001500635">
    <property type="component" value="Unassembled WGS sequence"/>
</dbReference>
<dbReference type="RefSeq" id="WP_344990028.1">
    <property type="nucleotide sequence ID" value="NZ_BAABFR010000003.1"/>
</dbReference>
<organism evidence="2 3">
    <name type="scientific">Tsukamurella soli</name>
    <dbReference type="NCBI Taxonomy" id="644556"/>
    <lineage>
        <taxon>Bacteria</taxon>
        <taxon>Bacillati</taxon>
        <taxon>Actinomycetota</taxon>
        <taxon>Actinomycetes</taxon>
        <taxon>Mycobacteriales</taxon>
        <taxon>Tsukamurellaceae</taxon>
        <taxon>Tsukamurella</taxon>
    </lineage>
</organism>
<keyword evidence="1" id="KW-0472">Membrane</keyword>
<sequence length="189" mass="20506">MCTPVQVDITTHAGSFASPWLPSLSSLAVSLVALFGVFLTIRAADCRAKADRRANREQDFLTWKRDTLLRLAAEVSGSAVRAGDALKRVHKAATDDSAAVEYRKVEQLSEDIGAANSRLGVIGERDLAKRCIAIRLRLDALTLEAVRGLGADELEAHVQAIKSMRGSFDHDAERSIRAAAEPDDTRPAR</sequence>
<feature type="transmembrane region" description="Helical" evidence="1">
    <location>
        <begin position="20"/>
        <end position="44"/>
    </location>
</feature>
<keyword evidence="1" id="KW-0812">Transmembrane</keyword>
<keyword evidence="3" id="KW-1185">Reference proteome</keyword>
<reference evidence="3" key="1">
    <citation type="journal article" date="2019" name="Int. J. Syst. Evol. Microbiol.">
        <title>The Global Catalogue of Microorganisms (GCM) 10K type strain sequencing project: providing services to taxonomists for standard genome sequencing and annotation.</title>
        <authorList>
            <consortium name="The Broad Institute Genomics Platform"/>
            <consortium name="The Broad Institute Genome Sequencing Center for Infectious Disease"/>
            <person name="Wu L."/>
            <person name="Ma J."/>
        </authorList>
    </citation>
    <scope>NUCLEOTIDE SEQUENCE [LARGE SCALE GENOMIC DNA]</scope>
    <source>
        <strain evidence="3">JCM 17688</strain>
    </source>
</reference>
<evidence type="ECO:0000256" key="1">
    <source>
        <dbReference type="SAM" id="Phobius"/>
    </source>
</evidence>
<comment type="caution">
    <text evidence="2">The sequence shown here is derived from an EMBL/GenBank/DDBJ whole genome shotgun (WGS) entry which is preliminary data.</text>
</comment>
<name>A0ABP8J331_9ACTN</name>